<evidence type="ECO:0000313" key="2">
    <source>
        <dbReference type="Proteomes" id="UP000008136"/>
    </source>
</evidence>
<dbReference type="PROSITE" id="PS51318">
    <property type="entry name" value="TAT"/>
    <property type="match status" value="1"/>
</dbReference>
<evidence type="ECO:0000313" key="1">
    <source>
        <dbReference type="EMBL" id="AEA47831.1"/>
    </source>
</evidence>
<dbReference type="STRING" id="693661.Arcve_1835"/>
<dbReference type="SUPFAM" id="SSF48695">
    <property type="entry name" value="Multiheme cytochromes"/>
    <property type="match status" value="1"/>
</dbReference>
<protein>
    <recommendedName>
        <fullName evidence="3">Split soret cytochrome c</fullName>
    </recommendedName>
</protein>
<evidence type="ECO:0008006" key="3">
    <source>
        <dbReference type="Google" id="ProtNLM"/>
    </source>
</evidence>
<dbReference type="HOGENOM" id="CLU_063015_0_0_2"/>
<dbReference type="PROSITE" id="PS51257">
    <property type="entry name" value="PROKAR_LIPOPROTEIN"/>
    <property type="match status" value="1"/>
</dbReference>
<dbReference type="RefSeq" id="WP_013684487.1">
    <property type="nucleotide sequence ID" value="NC_015320.1"/>
</dbReference>
<dbReference type="eggNOG" id="arCOG10218">
    <property type="taxonomic scope" value="Archaea"/>
</dbReference>
<sequence>MLTRRGFLKLAGALTAVALGMGCAEKKPEEPRAATVATPTPTPQLELPWPYVKLDPAVVGEKAYEKYYEHHCMFGVFDAIVDKLREKVGYPYTTFPSEMMVYGKGGVAGWATLCGALNGAAAAIYLVSNDPDPIINELYQWYCQEELPDFRPKNPKFEIPKSVSGSPLCHVSVTNWCKATGFKAFSKERSERCAWITASVAAKTVELLNAQADGTFVPAYPLPDRVKQCRGCHDKGSALENTRGKMDCTQCHFNLGEEHPKFG</sequence>
<dbReference type="InterPro" id="IPR006311">
    <property type="entry name" value="TAT_signal"/>
</dbReference>
<dbReference type="OrthoDB" id="51481at2157"/>
<organism evidence="1 2">
    <name type="scientific">Archaeoglobus veneficus (strain DSM 11195 / SNP6)</name>
    <dbReference type="NCBI Taxonomy" id="693661"/>
    <lineage>
        <taxon>Archaea</taxon>
        <taxon>Methanobacteriati</taxon>
        <taxon>Methanobacteriota</taxon>
        <taxon>Archaeoglobi</taxon>
        <taxon>Archaeoglobales</taxon>
        <taxon>Archaeoglobaceae</taxon>
        <taxon>Archaeoglobus</taxon>
    </lineage>
</organism>
<proteinExistence type="predicted"/>
<gene>
    <name evidence="1" type="ordered locus">Arcve_1835</name>
</gene>
<accession>F2KR97</accession>
<name>F2KR97_ARCVS</name>
<dbReference type="InterPro" id="IPR010181">
    <property type="entry name" value="CGCAxxGCC_motif"/>
</dbReference>
<dbReference type="Pfam" id="PF09719">
    <property type="entry name" value="C_GCAxxG_C_C"/>
    <property type="match status" value="1"/>
</dbReference>
<keyword evidence="2" id="KW-1185">Reference proteome</keyword>
<dbReference type="GeneID" id="10394964"/>
<dbReference type="KEGG" id="ave:Arcve_1835"/>
<dbReference type="AlphaFoldDB" id="F2KR97"/>
<dbReference type="InterPro" id="IPR019546">
    <property type="entry name" value="TAT_signal_bac_arc"/>
</dbReference>
<dbReference type="Proteomes" id="UP000008136">
    <property type="component" value="Chromosome"/>
</dbReference>
<dbReference type="NCBIfam" id="TIGR01409">
    <property type="entry name" value="TAT_signal_seq"/>
    <property type="match status" value="1"/>
</dbReference>
<reference evidence="1 2" key="1">
    <citation type="submission" date="2011-03" db="EMBL/GenBank/DDBJ databases">
        <title>The complete genome of Archaeoglobus veneficus SNP6.</title>
        <authorList>
            <consortium name="US DOE Joint Genome Institute (JGI-PGF)"/>
            <person name="Lucas S."/>
            <person name="Copeland A."/>
            <person name="Lapidus A."/>
            <person name="Bruce D."/>
            <person name="Goodwin L."/>
            <person name="Pitluck S."/>
            <person name="Kyrpides N."/>
            <person name="Mavromatis K."/>
            <person name="Pagani I."/>
            <person name="Ivanova N."/>
            <person name="Mikhailova N."/>
            <person name="Lu M."/>
            <person name="Detter J.C."/>
            <person name="Tapia R."/>
            <person name="Han C."/>
            <person name="Land M."/>
            <person name="Hauser L."/>
            <person name="Markowitz V."/>
            <person name="Cheng J.-F."/>
            <person name="Hugenholtz P."/>
            <person name="Woyke T."/>
            <person name="Wu D."/>
            <person name="Spring S."/>
            <person name="Brambilla E."/>
            <person name="Klenk H.-P."/>
            <person name="Eisen J.A."/>
        </authorList>
    </citation>
    <scope>NUCLEOTIDE SEQUENCE [LARGE SCALE GENOMIC DNA]</scope>
    <source>
        <strain>SNP6</strain>
    </source>
</reference>
<dbReference type="EMBL" id="CP002588">
    <property type="protein sequence ID" value="AEA47831.1"/>
    <property type="molecule type" value="Genomic_DNA"/>
</dbReference>
<dbReference type="InterPro" id="IPR036280">
    <property type="entry name" value="Multihaem_cyt_sf"/>
</dbReference>